<dbReference type="Pfam" id="PF00133">
    <property type="entry name" value="tRNA-synt_1"/>
    <property type="match status" value="1"/>
</dbReference>
<evidence type="ECO:0000313" key="12">
    <source>
        <dbReference type="EMBL" id="MBN8661687.1"/>
    </source>
</evidence>
<feature type="binding site" evidence="9">
    <location>
        <position position="941"/>
    </location>
    <ligand>
        <name>Zn(2+)</name>
        <dbReference type="ChEBI" id="CHEBI:29105"/>
    </ligand>
</feature>
<proteinExistence type="inferred from homology"/>
<keyword evidence="2 9" id="KW-0436">Ligase</keyword>
<evidence type="ECO:0000256" key="6">
    <source>
        <dbReference type="ARBA" id="ARBA00023146"/>
    </source>
</evidence>
<evidence type="ECO:0000256" key="4">
    <source>
        <dbReference type="ARBA" id="ARBA00022840"/>
    </source>
</evidence>
<keyword evidence="9" id="KW-0862">Zinc</keyword>
<dbReference type="Pfam" id="PF08264">
    <property type="entry name" value="Anticodon_1"/>
    <property type="match status" value="1"/>
</dbReference>
<reference evidence="12" key="1">
    <citation type="submission" date="2021-02" db="EMBL/GenBank/DDBJ databases">
        <title>Genome-Resolved Metagenomics of a Microbial Community Performing Photosynthetic Biological Nutrient Removal.</title>
        <authorList>
            <person name="Mcdaniel E.A."/>
        </authorList>
    </citation>
    <scope>NUCLEOTIDE SEQUENCE</scope>
    <source>
        <strain evidence="12">UWPOB_OBS1</strain>
    </source>
</reference>
<dbReference type="GO" id="GO:0000049">
    <property type="term" value="F:tRNA binding"/>
    <property type="evidence" value="ECO:0007669"/>
    <property type="project" value="InterPro"/>
</dbReference>
<dbReference type="InterPro" id="IPR014729">
    <property type="entry name" value="Rossmann-like_a/b/a_fold"/>
</dbReference>
<dbReference type="GO" id="GO:0006428">
    <property type="term" value="P:isoleucyl-tRNA aminoacylation"/>
    <property type="evidence" value="ECO:0007669"/>
    <property type="project" value="UniProtKB-UniRule"/>
</dbReference>
<feature type="domain" description="Aminoacyl-tRNA synthetase class Ia" evidence="10">
    <location>
        <begin position="29"/>
        <end position="648"/>
    </location>
</feature>
<dbReference type="NCBIfam" id="TIGR00392">
    <property type="entry name" value="ileS"/>
    <property type="match status" value="1"/>
</dbReference>
<evidence type="ECO:0000256" key="7">
    <source>
        <dbReference type="ARBA" id="ARBA00025217"/>
    </source>
</evidence>
<dbReference type="InterPro" id="IPR033708">
    <property type="entry name" value="Anticodon_Ile_BEm"/>
</dbReference>
<dbReference type="CDD" id="cd00818">
    <property type="entry name" value="IleRS_core"/>
    <property type="match status" value="1"/>
</dbReference>
<dbReference type="EMBL" id="JAFLCK010000023">
    <property type="protein sequence ID" value="MBN8661687.1"/>
    <property type="molecule type" value="Genomic_DNA"/>
</dbReference>
<dbReference type="EC" id="6.1.1.5" evidence="9"/>
<evidence type="ECO:0000259" key="11">
    <source>
        <dbReference type="Pfam" id="PF08264"/>
    </source>
</evidence>
<dbReference type="GO" id="GO:0004822">
    <property type="term" value="F:isoleucine-tRNA ligase activity"/>
    <property type="evidence" value="ECO:0007669"/>
    <property type="project" value="UniProtKB-UniRule"/>
</dbReference>
<dbReference type="GO" id="GO:0005524">
    <property type="term" value="F:ATP binding"/>
    <property type="evidence" value="ECO:0007669"/>
    <property type="project" value="UniProtKB-UniRule"/>
</dbReference>
<dbReference type="HAMAP" id="MF_02002">
    <property type="entry name" value="Ile_tRNA_synth_type1"/>
    <property type="match status" value="1"/>
</dbReference>
<keyword evidence="6 9" id="KW-0030">Aminoacyl-tRNA synthetase</keyword>
<evidence type="ECO:0000256" key="2">
    <source>
        <dbReference type="ARBA" id="ARBA00022598"/>
    </source>
</evidence>
<feature type="binding site" evidence="9">
    <location>
        <position position="920"/>
    </location>
    <ligand>
        <name>Zn(2+)</name>
        <dbReference type="ChEBI" id="CHEBI:29105"/>
    </ligand>
</feature>
<dbReference type="PANTHER" id="PTHR42765:SF1">
    <property type="entry name" value="ISOLEUCINE--TRNA LIGASE, MITOCHONDRIAL"/>
    <property type="match status" value="1"/>
</dbReference>
<dbReference type="Gene3D" id="3.40.50.620">
    <property type="entry name" value="HUPs"/>
    <property type="match status" value="2"/>
</dbReference>
<evidence type="ECO:0000256" key="8">
    <source>
        <dbReference type="ARBA" id="ARBA00048359"/>
    </source>
</evidence>
<organism evidence="12 13">
    <name type="scientific">Candidatus Obscuribacter phosphatis</name>
    <dbReference type="NCBI Taxonomy" id="1906157"/>
    <lineage>
        <taxon>Bacteria</taxon>
        <taxon>Bacillati</taxon>
        <taxon>Candidatus Melainabacteria</taxon>
        <taxon>Candidatus Obscuribacterales</taxon>
        <taxon>Candidatus Obscuribacteraceae</taxon>
        <taxon>Candidatus Obscuribacter</taxon>
    </lineage>
</organism>
<dbReference type="AlphaFoldDB" id="A0A8J7PBR7"/>
<name>A0A8J7PBR7_9BACT</name>
<dbReference type="Gene3D" id="1.10.10.830">
    <property type="entry name" value="Ile-tRNA synthetase CP2 domain-like"/>
    <property type="match status" value="1"/>
</dbReference>
<evidence type="ECO:0000256" key="3">
    <source>
        <dbReference type="ARBA" id="ARBA00022741"/>
    </source>
</evidence>
<dbReference type="InterPro" id="IPR002300">
    <property type="entry name" value="aa-tRNA-synth_Ia"/>
</dbReference>
<comment type="catalytic activity">
    <reaction evidence="8 9">
        <text>tRNA(Ile) + L-isoleucine + ATP = L-isoleucyl-tRNA(Ile) + AMP + diphosphate</text>
        <dbReference type="Rhea" id="RHEA:11060"/>
        <dbReference type="Rhea" id="RHEA-COMP:9666"/>
        <dbReference type="Rhea" id="RHEA-COMP:9695"/>
        <dbReference type="ChEBI" id="CHEBI:30616"/>
        <dbReference type="ChEBI" id="CHEBI:33019"/>
        <dbReference type="ChEBI" id="CHEBI:58045"/>
        <dbReference type="ChEBI" id="CHEBI:78442"/>
        <dbReference type="ChEBI" id="CHEBI:78528"/>
        <dbReference type="ChEBI" id="CHEBI:456215"/>
        <dbReference type="EC" id="6.1.1.5"/>
    </reaction>
</comment>
<comment type="subunit">
    <text evidence="9">Monomer.</text>
</comment>
<dbReference type="SUPFAM" id="SSF50677">
    <property type="entry name" value="ValRS/IleRS/LeuRS editing domain"/>
    <property type="match status" value="1"/>
</dbReference>
<evidence type="ECO:0000256" key="5">
    <source>
        <dbReference type="ARBA" id="ARBA00022917"/>
    </source>
</evidence>
<dbReference type="PRINTS" id="PR00984">
    <property type="entry name" value="TRNASYNTHILE"/>
</dbReference>
<dbReference type="Proteomes" id="UP000664277">
    <property type="component" value="Unassembled WGS sequence"/>
</dbReference>
<gene>
    <name evidence="9 12" type="primary">ileS</name>
    <name evidence="12" type="ORF">J0M35_15075</name>
</gene>
<dbReference type="InterPro" id="IPR050081">
    <property type="entry name" value="Ile-tRNA_ligase"/>
</dbReference>
<feature type="binding site" evidence="9">
    <location>
        <position position="944"/>
    </location>
    <ligand>
        <name>Zn(2+)</name>
        <dbReference type="ChEBI" id="CHEBI:29105"/>
    </ligand>
</feature>
<dbReference type="SUPFAM" id="SSF47323">
    <property type="entry name" value="Anticodon-binding domain of a subclass of class I aminoacyl-tRNA synthetases"/>
    <property type="match status" value="1"/>
</dbReference>
<dbReference type="PANTHER" id="PTHR42765">
    <property type="entry name" value="SOLEUCYL-TRNA SYNTHETASE"/>
    <property type="match status" value="1"/>
</dbReference>
<dbReference type="Gene3D" id="3.90.740.10">
    <property type="entry name" value="Valyl/Leucyl/Isoleucyl-tRNA synthetase, editing domain"/>
    <property type="match status" value="1"/>
</dbReference>
<evidence type="ECO:0000256" key="9">
    <source>
        <dbReference type="HAMAP-Rule" id="MF_02002"/>
    </source>
</evidence>
<protein>
    <recommendedName>
        <fullName evidence="9">Isoleucine--tRNA ligase</fullName>
        <ecNumber evidence="9">6.1.1.5</ecNumber>
    </recommendedName>
    <alternativeName>
        <fullName evidence="9">Isoleucyl-tRNA synthetase</fullName>
        <shortName evidence="9">IleRS</shortName>
    </alternativeName>
</protein>
<accession>A0A8J7PBR7</accession>
<feature type="binding site" evidence="9">
    <location>
        <position position="570"/>
    </location>
    <ligand>
        <name>L-isoleucyl-5'-AMP</name>
        <dbReference type="ChEBI" id="CHEBI:178002"/>
    </ligand>
</feature>
<dbReference type="SUPFAM" id="SSF52374">
    <property type="entry name" value="Nucleotidylyl transferase"/>
    <property type="match status" value="1"/>
</dbReference>
<comment type="subcellular location">
    <subcellularLocation>
        <location evidence="9">Cytoplasm</location>
    </subcellularLocation>
</comment>
<comment type="similarity">
    <text evidence="1 9">Belongs to the class-I aminoacyl-tRNA synthetase family. IleS type 1 subfamily.</text>
</comment>
<dbReference type="GO" id="GO:0008270">
    <property type="term" value="F:zinc ion binding"/>
    <property type="evidence" value="ECO:0007669"/>
    <property type="project" value="UniProtKB-UniRule"/>
</dbReference>
<comment type="domain">
    <text evidence="9">IleRS has two distinct active sites: one for aminoacylation and one for editing. The misactivated valine is translocated from the active site to the editing site, which sterically excludes the correctly activated isoleucine. The single editing site contains two valyl binding pockets, one specific for each substrate (Val-AMP or Val-tRNA(Ile)).</text>
</comment>
<feature type="binding site" evidence="9">
    <location>
        <position position="917"/>
    </location>
    <ligand>
        <name>Zn(2+)</name>
        <dbReference type="ChEBI" id="CHEBI:29105"/>
    </ligand>
</feature>
<comment type="caution">
    <text evidence="9">Lacks conserved residue(s) required for the propagation of feature annotation.</text>
</comment>
<dbReference type="InterPro" id="IPR013155">
    <property type="entry name" value="M/V/L/I-tRNA-synth_anticd-bd"/>
</dbReference>
<feature type="binding site" evidence="9">
    <location>
        <position position="614"/>
    </location>
    <ligand>
        <name>ATP</name>
        <dbReference type="ChEBI" id="CHEBI:30616"/>
    </ligand>
</feature>
<dbReference type="CDD" id="cd07960">
    <property type="entry name" value="Anticodon_Ia_Ile_BEm"/>
    <property type="match status" value="1"/>
</dbReference>
<evidence type="ECO:0000313" key="13">
    <source>
        <dbReference type="Proteomes" id="UP000664277"/>
    </source>
</evidence>
<comment type="caution">
    <text evidence="12">The sequence shown here is derived from an EMBL/GenBank/DDBJ whole genome shotgun (WGS) entry which is preliminary data.</text>
</comment>
<feature type="domain" description="Methionyl/Valyl/Leucyl/Isoleucyl-tRNA synthetase anticodon-binding" evidence="11">
    <location>
        <begin position="694"/>
        <end position="854"/>
    </location>
</feature>
<comment type="function">
    <text evidence="7 9">Catalyzes the attachment of isoleucine to tRNA(Ile). As IleRS can inadvertently accommodate and process structurally similar amino acids such as valine, to avoid such errors it has two additional distinct tRNA(Ile)-dependent editing activities. One activity is designated as 'pretransfer' editing and involves the hydrolysis of activated Val-AMP. The other activity is designated 'posttransfer' editing and involves deacylation of mischarged Val-tRNA(Ile).</text>
</comment>
<keyword evidence="4 9" id="KW-0067">ATP-binding</keyword>
<dbReference type="InterPro" id="IPR009080">
    <property type="entry name" value="tRNAsynth_Ia_anticodon-bd"/>
</dbReference>
<dbReference type="GO" id="GO:0005829">
    <property type="term" value="C:cytosol"/>
    <property type="evidence" value="ECO:0007669"/>
    <property type="project" value="TreeGrafter"/>
</dbReference>
<keyword evidence="3 9" id="KW-0547">Nucleotide-binding</keyword>
<dbReference type="InterPro" id="IPR002301">
    <property type="entry name" value="Ile-tRNA-ligase"/>
</dbReference>
<keyword evidence="9" id="KW-0479">Metal-binding</keyword>
<dbReference type="InterPro" id="IPR023585">
    <property type="entry name" value="Ile-tRNA-ligase_type1"/>
</dbReference>
<evidence type="ECO:0000256" key="1">
    <source>
        <dbReference type="ARBA" id="ARBA00006887"/>
    </source>
</evidence>
<dbReference type="InterPro" id="IPR009008">
    <property type="entry name" value="Val/Leu/Ile-tRNA-synth_edit"/>
</dbReference>
<comment type="cofactor">
    <cofactor evidence="9">
        <name>Zn(2+)</name>
        <dbReference type="ChEBI" id="CHEBI:29105"/>
    </cofactor>
    <text evidence="9">Binds 1 zinc ion per subunit.</text>
</comment>
<feature type="short sequence motif" description="'KMSKS' region" evidence="9">
    <location>
        <begin position="611"/>
        <end position="615"/>
    </location>
</feature>
<keyword evidence="9" id="KW-0963">Cytoplasm</keyword>
<dbReference type="GO" id="GO:0002161">
    <property type="term" value="F:aminoacyl-tRNA deacylase activity"/>
    <property type="evidence" value="ECO:0007669"/>
    <property type="project" value="InterPro"/>
</dbReference>
<keyword evidence="5 9" id="KW-0648">Protein biosynthesis</keyword>
<evidence type="ECO:0000259" key="10">
    <source>
        <dbReference type="Pfam" id="PF00133"/>
    </source>
</evidence>
<dbReference type="Gene3D" id="1.10.730.20">
    <property type="match status" value="1"/>
</dbReference>
<sequence>MSEKPDYKVNLPKTAFPMKANSAVREVEIQKGWDENGVYEANLKKRAGAPKYVLHDGPPYLSSSKIHIGTALNKILKDIITKYKALKGFYSPYVPGYDSHGLPIENAVLKDVKGGRAALTPVELRQRCRAFALSNLKGQENNFRRLGVWGNWEKPYITLDQHFEAKQIRVFGKMAAKGYLYKGLKPVSWCPTCETALAEAEVEYADHNSHSIYVKFLVDKEGSKEHYAKLPAAVQGKEVAFVIWTTTPWTLPSNLGIALNKDFNYQFLQVEGEPSILVIAESLKQAFLSAIGKAESKVEVLAQALGHELELLETKHPFLERLSKVINGDHVTAEAGTGCVHTAPGHGPDDFIIGKVYNLGVVSPLDGRGIFTKEGGVFEGQRYDKANPLVVDHLKEKQALLAHSTFNHSYQHCWRCKKPLIFRATEQWFASVEGFRKRALECIDTVEWLPNSGRNRIFNMVENRSDWCISRQRAWGVPIPVFYCKGCNDPLMTDESIERVAAVFDKEGSDSWWEREPSYFLQGLKCKCGSTDFIRETDIMDVWFDSGVTHAAVLDERPELGGTPCELYLEGSDQHRGWFQSSLLTSVAVSDRAPYKTVLTHGFVVDESGRKMSKSVGNVVEPDEVIKQYGADVLRLWVASVNYTDDIPIGKNMLVQLADVYRRLRNTARFLLGNLSDFDPAVDKVDKSKLSSLDRFVLHRLNEVVGEVTRDFDRFEFFKYYQLLQNFCGVDLSAFYFDIVKDRLYTSHPKDEARRAVQTVLCEVLHTLVRLLAPVTPHLAEDIWQHLSEPIKQSFGNQSSVLLTDYPVVDASLEDKEAAAYWSDLMAVRLTVNKALEQARAARSIGSSLEATVVMSFEDKEKAAKIKKVEKDLATVFITSGARVSDNGLPKDGAEVISTVSEDGLTVAAYKASGDKCARCWKYTGDVGAKATGDNQFGDLCGFCADVVERL</sequence>